<dbReference type="RefSeq" id="WP_212007149.1">
    <property type="nucleotide sequence ID" value="NZ_JAAFYZ010000003.1"/>
</dbReference>
<reference evidence="2 3" key="1">
    <citation type="submission" date="2020-02" db="EMBL/GenBank/DDBJ databases">
        <title>Acidophilic actinobacteria isolated from forest soil.</title>
        <authorList>
            <person name="Golinska P."/>
        </authorList>
    </citation>
    <scope>NUCLEOTIDE SEQUENCE [LARGE SCALE GENOMIC DNA]</scope>
    <source>
        <strain evidence="2 3">NL8</strain>
    </source>
</reference>
<dbReference type="CDD" id="cd11614">
    <property type="entry name" value="SAF_CpaB_FlgA_like"/>
    <property type="match status" value="1"/>
</dbReference>
<dbReference type="InterPro" id="IPR013974">
    <property type="entry name" value="SAF"/>
</dbReference>
<dbReference type="Proteomes" id="UP000730482">
    <property type="component" value="Unassembled WGS sequence"/>
</dbReference>
<gene>
    <name evidence="2" type="ORF">KGQ19_01240</name>
</gene>
<dbReference type="Pfam" id="PF08666">
    <property type="entry name" value="SAF"/>
    <property type="match status" value="1"/>
</dbReference>
<dbReference type="EMBL" id="JAAFYZ010000003">
    <property type="protein sequence ID" value="MBS2545484.1"/>
    <property type="molecule type" value="Genomic_DNA"/>
</dbReference>
<evidence type="ECO:0000259" key="1">
    <source>
        <dbReference type="SMART" id="SM00858"/>
    </source>
</evidence>
<evidence type="ECO:0000313" key="2">
    <source>
        <dbReference type="EMBL" id="MBS2545484.1"/>
    </source>
</evidence>
<name>A0ABS5KGU9_9ACTN</name>
<keyword evidence="3" id="KW-1185">Reference proteome</keyword>
<dbReference type="SMART" id="SM00858">
    <property type="entry name" value="SAF"/>
    <property type="match status" value="1"/>
</dbReference>
<accession>A0ABS5KGU9</accession>
<sequence>MLVVGAVVIGAIAFVKVGGRVPVLVVAAPVQVGQVITADDVKVVDIAPGTLAQVMLADDEDRVVGQPAAVPLVAGEVLTQQLVGTAAYPPAGYGVATAQLKAGALSPHLVVGAHVEVVAPASAAGTPAQVVANSAVVTDVSAPSDAGDVVVSVLADQDSAKAVSSATPESLSLVLLPVGG</sequence>
<evidence type="ECO:0000313" key="3">
    <source>
        <dbReference type="Proteomes" id="UP000730482"/>
    </source>
</evidence>
<proteinExistence type="predicted"/>
<protein>
    <submittedName>
        <fullName evidence="2">SAF domain-containing protein</fullName>
    </submittedName>
</protein>
<organism evidence="2 3">
    <name type="scientific">Catenulispora pinistramenti</name>
    <dbReference type="NCBI Taxonomy" id="2705254"/>
    <lineage>
        <taxon>Bacteria</taxon>
        <taxon>Bacillati</taxon>
        <taxon>Actinomycetota</taxon>
        <taxon>Actinomycetes</taxon>
        <taxon>Catenulisporales</taxon>
        <taxon>Catenulisporaceae</taxon>
        <taxon>Catenulispora</taxon>
    </lineage>
</organism>
<feature type="domain" description="SAF" evidence="1">
    <location>
        <begin position="21"/>
        <end position="84"/>
    </location>
</feature>
<comment type="caution">
    <text evidence="2">The sequence shown here is derived from an EMBL/GenBank/DDBJ whole genome shotgun (WGS) entry which is preliminary data.</text>
</comment>
<dbReference type="Gene3D" id="3.90.1210.10">
    <property type="entry name" value="Antifreeze-like/N-acetylneuraminic acid synthase C-terminal domain"/>
    <property type="match status" value="1"/>
</dbReference>